<name>A0ABW4P2X1_9NOCA</name>
<dbReference type="Gene3D" id="1.20.120.520">
    <property type="entry name" value="nmb1532 protein domain like"/>
    <property type="match status" value="1"/>
</dbReference>
<dbReference type="CDD" id="cd12108">
    <property type="entry name" value="Hr-like"/>
    <property type="match status" value="1"/>
</dbReference>
<feature type="domain" description="Hemerythrin-like" evidence="1">
    <location>
        <begin position="18"/>
        <end position="143"/>
    </location>
</feature>
<proteinExistence type="predicted"/>
<dbReference type="Proteomes" id="UP001597286">
    <property type="component" value="Unassembled WGS sequence"/>
</dbReference>
<dbReference type="RefSeq" id="WP_378484950.1">
    <property type="nucleotide sequence ID" value="NZ_JBHUFB010000009.1"/>
</dbReference>
<accession>A0ABW4P2X1</accession>
<protein>
    <submittedName>
        <fullName evidence="2">Hemerythrin domain-containing protein</fullName>
    </submittedName>
</protein>
<dbReference type="Pfam" id="PF01814">
    <property type="entry name" value="Hemerythrin"/>
    <property type="match status" value="1"/>
</dbReference>
<gene>
    <name evidence="2" type="ORF">ACFSJG_09500</name>
</gene>
<dbReference type="InterPro" id="IPR012312">
    <property type="entry name" value="Hemerythrin-like"/>
</dbReference>
<organism evidence="2 3">
    <name type="scientific">Rhodococcus gannanensis</name>
    <dbReference type="NCBI Taxonomy" id="1960308"/>
    <lineage>
        <taxon>Bacteria</taxon>
        <taxon>Bacillati</taxon>
        <taxon>Actinomycetota</taxon>
        <taxon>Actinomycetes</taxon>
        <taxon>Mycobacteriales</taxon>
        <taxon>Nocardiaceae</taxon>
        <taxon>Rhodococcus</taxon>
    </lineage>
</organism>
<evidence type="ECO:0000259" key="1">
    <source>
        <dbReference type="Pfam" id="PF01814"/>
    </source>
</evidence>
<comment type="caution">
    <text evidence="2">The sequence shown here is derived from an EMBL/GenBank/DDBJ whole genome shotgun (WGS) entry which is preliminary data.</text>
</comment>
<dbReference type="EMBL" id="JBHUFB010000009">
    <property type="protein sequence ID" value="MFD1812446.1"/>
    <property type="molecule type" value="Genomic_DNA"/>
</dbReference>
<evidence type="ECO:0000313" key="2">
    <source>
        <dbReference type="EMBL" id="MFD1812446.1"/>
    </source>
</evidence>
<reference evidence="3" key="1">
    <citation type="journal article" date="2019" name="Int. J. Syst. Evol. Microbiol.">
        <title>The Global Catalogue of Microorganisms (GCM) 10K type strain sequencing project: providing services to taxonomists for standard genome sequencing and annotation.</title>
        <authorList>
            <consortium name="The Broad Institute Genomics Platform"/>
            <consortium name="The Broad Institute Genome Sequencing Center for Infectious Disease"/>
            <person name="Wu L."/>
            <person name="Ma J."/>
        </authorList>
    </citation>
    <scope>NUCLEOTIDE SEQUENCE [LARGE SCALE GENOMIC DNA]</scope>
    <source>
        <strain evidence="3">DT72</strain>
    </source>
</reference>
<keyword evidence="3" id="KW-1185">Reference proteome</keyword>
<evidence type="ECO:0000313" key="3">
    <source>
        <dbReference type="Proteomes" id="UP001597286"/>
    </source>
</evidence>
<sequence length="233" mass="26320">MKPDDDNPADTRVMGIIHSALRRDLLRLHVVLAAGPVPDDHRVELADHVLWLMELLHHHHESEDSALYPQVVDHNPDSAPMVARMNEDHHRIEPAITAFQDAAHAFREGTPDSQEQLVSALDGISEVLLPHLEREEREMMPLVSASITEAEWTAWDENYNIKPLSLPELAREGVWMLDGLDEESSDYVVHLVPAVPRFVILHVLGPHNRHHFADLWKGTDAEHIPSQQLSTGV</sequence>